<dbReference type="InParanoid" id="A2G8K0"/>
<gene>
    <name evidence="1" type="ORF">TVAG_341820</name>
</gene>
<dbReference type="PANTHER" id="PTHR34730:SF1">
    <property type="entry name" value="PARAQUAT-INDUCIBLE PROTEIN A"/>
    <property type="match status" value="1"/>
</dbReference>
<dbReference type="GO" id="GO:0008289">
    <property type="term" value="F:lipid binding"/>
    <property type="evidence" value="ECO:0007669"/>
    <property type="project" value="InterPro"/>
</dbReference>
<evidence type="ECO:0000313" key="1">
    <source>
        <dbReference type="EMBL" id="EAX86525.1"/>
    </source>
</evidence>
<dbReference type="SUPFAM" id="SSF55394">
    <property type="entry name" value="Bactericidal permeability-increasing protein, BPI"/>
    <property type="match status" value="1"/>
</dbReference>
<dbReference type="VEuPathDB" id="TrichDB:TVAG_341820"/>
<dbReference type="Gene3D" id="3.15.10.10">
    <property type="entry name" value="Bactericidal permeability-increasing protein, domain 1"/>
    <property type="match status" value="1"/>
</dbReference>
<dbReference type="RefSeq" id="XP_001299455.1">
    <property type="nucleotide sequence ID" value="XM_001299454.1"/>
</dbReference>
<dbReference type="PANTHER" id="PTHR34730">
    <property type="entry name" value="UNNAMED PRODUCT"/>
    <property type="match status" value="1"/>
</dbReference>
<organism evidence="1 2">
    <name type="scientific">Trichomonas vaginalis (strain ATCC PRA-98 / G3)</name>
    <dbReference type="NCBI Taxonomy" id="412133"/>
    <lineage>
        <taxon>Eukaryota</taxon>
        <taxon>Metamonada</taxon>
        <taxon>Parabasalia</taxon>
        <taxon>Trichomonadida</taxon>
        <taxon>Trichomonadidae</taxon>
        <taxon>Trichomonas</taxon>
    </lineage>
</organism>
<reference evidence="1" key="1">
    <citation type="submission" date="2006-10" db="EMBL/GenBank/DDBJ databases">
        <authorList>
            <person name="Amadeo P."/>
            <person name="Zhao Q."/>
            <person name="Wortman J."/>
            <person name="Fraser-Liggett C."/>
            <person name="Carlton J."/>
        </authorList>
    </citation>
    <scope>NUCLEOTIDE SEQUENCE</scope>
    <source>
        <strain evidence="1">G3</strain>
    </source>
</reference>
<sequence length="174" mass="19516">MFPILFTYVASVDFENICDLKCFIQSMVFPLDDVSIGGGIGARDMKLYSVSINDFSFEEDPTSDLNFFKVAVKCDATLSGTYYDLLSSGYITAIATGCTFTLGMYFIRDSDGFVEEIKIAPYPYCNYHIQDLDIKTNHIGLNILRPVISDVRNLFQTAICNEIQKLGTNLTEMI</sequence>
<protein>
    <submittedName>
        <fullName evidence="1">Uncharacterized protein</fullName>
    </submittedName>
</protein>
<dbReference type="VEuPathDB" id="TrichDB:TVAGG3_0657180"/>
<evidence type="ECO:0000313" key="2">
    <source>
        <dbReference type="Proteomes" id="UP000001542"/>
    </source>
</evidence>
<dbReference type="Proteomes" id="UP000001542">
    <property type="component" value="Unassembled WGS sequence"/>
</dbReference>
<dbReference type="KEGG" id="tva:4744170"/>
<dbReference type="AlphaFoldDB" id="A2G8K0"/>
<proteinExistence type="predicted"/>
<accession>A2G8K0</accession>
<dbReference type="InterPro" id="IPR017943">
    <property type="entry name" value="Bactericidal_perm-incr_a/b_dom"/>
</dbReference>
<dbReference type="EMBL" id="DS114628">
    <property type="protein sequence ID" value="EAX86525.1"/>
    <property type="molecule type" value="Genomic_DNA"/>
</dbReference>
<reference evidence="1" key="2">
    <citation type="journal article" date="2007" name="Science">
        <title>Draft genome sequence of the sexually transmitted pathogen Trichomonas vaginalis.</title>
        <authorList>
            <person name="Carlton J.M."/>
            <person name="Hirt R.P."/>
            <person name="Silva J.C."/>
            <person name="Delcher A.L."/>
            <person name="Schatz M."/>
            <person name="Zhao Q."/>
            <person name="Wortman J.R."/>
            <person name="Bidwell S.L."/>
            <person name="Alsmark U.C.M."/>
            <person name="Besteiro S."/>
            <person name="Sicheritz-Ponten T."/>
            <person name="Noel C.J."/>
            <person name="Dacks J.B."/>
            <person name="Foster P.G."/>
            <person name="Simillion C."/>
            <person name="Van de Peer Y."/>
            <person name="Miranda-Saavedra D."/>
            <person name="Barton G.J."/>
            <person name="Westrop G.D."/>
            <person name="Mueller S."/>
            <person name="Dessi D."/>
            <person name="Fiori P.L."/>
            <person name="Ren Q."/>
            <person name="Paulsen I."/>
            <person name="Zhang H."/>
            <person name="Bastida-Corcuera F.D."/>
            <person name="Simoes-Barbosa A."/>
            <person name="Brown M.T."/>
            <person name="Hayes R.D."/>
            <person name="Mukherjee M."/>
            <person name="Okumura C.Y."/>
            <person name="Schneider R."/>
            <person name="Smith A.J."/>
            <person name="Vanacova S."/>
            <person name="Villalvazo M."/>
            <person name="Haas B.J."/>
            <person name="Pertea M."/>
            <person name="Feldblyum T.V."/>
            <person name="Utterback T.R."/>
            <person name="Shu C.L."/>
            <person name="Osoegawa K."/>
            <person name="de Jong P.J."/>
            <person name="Hrdy I."/>
            <person name="Horvathova L."/>
            <person name="Zubacova Z."/>
            <person name="Dolezal P."/>
            <person name="Malik S.B."/>
            <person name="Logsdon J.M. Jr."/>
            <person name="Henze K."/>
            <person name="Gupta A."/>
            <person name="Wang C.C."/>
            <person name="Dunne R.L."/>
            <person name="Upcroft J.A."/>
            <person name="Upcroft P."/>
            <person name="White O."/>
            <person name="Salzberg S.L."/>
            <person name="Tang P."/>
            <person name="Chiu C.-H."/>
            <person name="Lee Y.-S."/>
            <person name="Embley T.M."/>
            <person name="Coombs G.H."/>
            <person name="Mottram J.C."/>
            <person name="Tachezy J."/>
            <person name="Fraser-Liggett C.M."/>
            <person name="Johnson P.J."/>
        </authorList>
    </citation>
    <scope>NUCLEOTIDE SEQUENCE [LARGE SCALE GENOMIC DNA]</scope>
    <source>
        <strain evidence="1">G3</strain>
    </source>
</reference>
<name>A2G8K0_TRIV3</name>
<dbReference type="SMR" id="A2G8K0"/>
<keyword evidence="2" id="KW-1185">Reference proteome</keyword>